<dbReference type="GO" id="GO:0019239">
    <property type="term" value="F:deaminase activity"/>
    <property type="evidence" value="ECO:0007669"/>
    <property type="project" value="TreeGrafter"/>
</dbReference>
<dbReference type="Pfam" id="PF01042">
    <property type="entry name" value="Ribonuc_L-PSP"/>
    <property type="match status" value="1"/>
</dbReference>
<gene>
    <name evidence="2" type="ORF">OG699_42625</name>
</gene>
<organism evidence="2">
    <name type="scientific">Streptomyces sp. NBC_01393</name>
    <dbReference type="NCBI Taxonomy" id="2903851"/>
    <lineage>
        <taxon>Bacteria</taxon>
        <taxon>Bacillati</taxon>
        <taxon>Actinomycetota</taxon>
        <taxon>Actinomycetes</taxon>
        <taxon>Kitasatosporales</taxon>
        <taxon>Streptomycetaceae</taxon>
        <taxon>Streptomyces</taxon>
    </lineage>
</organism>
<dbReference type="PANTHER" id="PTHR11803">
    <property type="entry name" value="2-IMINOBUTANOATE/2-IMINOPROPANOATE DEAMINASE RIDA"/>
    <property type="match status" value="1"/>
</dbReference>
<dbReference type="GO" id="GO:0005829">
    <property type="term" value="C:cytosol"/>
    <property type="evidence" value="ECO:0007669"/>
    <property type="project" value="TreeGrafter"/>
</dbReference>
<evidence type="ECO:0000313" key="2">
    <source>
        <dbReference type="EMBL" id="WTZ14072.1"/>
    </source>
</evidence>
<dbReference type="InterPro" id="IPR006175">
    <property type="entry name" value="YjgF/YER057c/UK114"/>
</dbReference>
<sequence>MSAPVRPAARLTAVVPSADHRPGAEARAVCDRLARLLQEHSAAPGDIVHLTEFTGVAALEARDELGCALAELLGPHRPARTTVISDTLPAGARFALAVRLDPGGGRALPAGLREATDGTVFLPTVLPLDPSGDIAHPGDFPRQYAHCLRTADRLLRGAGLSLDHAVTTYDYSTPATRRAYPLCSGPRRELLGGAGVFPGAGGILMSRLHAPGILVALDVTASRHPLTTVNPGWHRYDTLTYSPGVRAGRTLHMSGFAALDMDTQQALHAGDPAAQTAEIYRAVRTVIEAAGGGPEHLVHTQEFLCPPAFTPADPGRAALAPADSVARVATSATPADPLAASRAGALGPGAHPAVTTVGCAALLRREFLVEVFPTAVLPDPADLPEGGT</sequence>
<dbReference type="EMBL" id="CP109546">
    <property type="protein sequence ID" value="WTZ14072.1"/>
    <property type="molecule type" value="Genomic_DNA"/>
</dbReference>
<dbReference type="PANTHER" id="PTHR11803:SF58">
    <property type="entry name" value="PROTEIN HMF1-RELATED"/>
    <property type="match status" value="1"/>
</dbReference>
<dbReference type="Gene3D" id="3.30.1330.40">
    <property type="entry name" value="RutC-like"/>
    <property type="match status" value="3"/>
</dbReference>
<dbReference type="SUPFAM" id="SSF55298">
    <property type="entry name" value="YjgF-like"/>
    <property type="match status" value="3"/>
</dbReference>
<name>A0AAU3I885_9ACTN</name>
<dbReference type="AlphaFoldDB" id="A0AAU3I885"/>
<comment type="similarity">
    <text evidence="1">Belongs to the RutC family.</text>
</comment>
<dbReference type="CDD" id="cd00448">
    <property type="entry name" value="YjgF_YER057c_UK114_family"/>
    <property type="match status" value="2"/>
</dbReference>
<reference evidence="2" key="1">
    <citation type="submission" date="2022-10" db="EMBL/GenBank/DDBJ databases">
        <title>The complete genomes of actinobacterial strains from the NBC collection.</title>
        <authorList>
            <person name="Joergensen T.S."/>
            <person name="Alvarez Arevalo M."/>
            <person name="Sterndorff E.B."/>
            <person name="Faurdal D."/>
            <person name="Vuksanovic O."/>
            <person name="Mourched A.-S."/>
            <person name="Charusanti P."/>
            <person name="Shaw S."/>
            <person name="Blin K."/>
            <person name="Weber T."/>
        </authorList>
    </citation>
    <scope>NUCLEOTIDE SEQUENCE</scope>
    <source>
        <strain evidence="2">NBC_01393</strain>
    </source>
</reference>
<evidence type="ECO:0000256" key="1">
    <source>
        <dbReference type="ARBA" id="ARBA00010552"/>
    </source>
</evidence>
<protein>
    <submittedName>
        <fullName evidence="2">RidA family protein</fullName>
    </submittedName>
</protein>
<accession>A0AAU3I885</accession>
<proteinExistence type="inferred from homology"/>
<dbReference type="InterPro" id="IPR035959">
    <property type="entry name" value="RutC-like_sf"/>
</dbReference>